<reference evidence="14" key="2">
    <citation type="submission" date="2022-01" db="EMBL/GenBank/DDBJ databases">
        <title>Novel bile acid biosynthetic pathways are enriched in the microbiome of centenarians.</title>
        <authorList>
            <person name="Sato Y."/>
            <person name="Atarashi K."/>
            <person name="Plichta R.D."/>
            <person name="Arai Y."/>
            <person name="Sasajima S."/>
            <person name="Kearney M.S."/>
            <person name="Suda W."/>
            <person name="Takeshita K."/>
            <person name="Sasaki T."/>
            <person name="Okamoto S."/>
            <person name="Skelly N.A."/>
            <person name="Okamura Y."/>
            <person name="Vlamakis H."/>
            <person name="Li Y."/>
            <person name="Tanoue T."/>
            <person name="Takei H."/>
            <person name="Nittono H."/>
            <person name="Narushima S."/>
            <person name="Irie J."/>
            <person name="Itoh H."/>
            <person name="Moriya K."/>
            <person name="Sugiura Y."/>
            <person name="Suematsu M."/>
            <person name="Moritoki N."/>
            <person name="Shibata S."/>
            <person name="Littman R.D."/>
            <person name="Fischbach A.M."/>
            <person name="Uwamino Y."/>
            <person name="Inoue T."/>
            <person name="Honda A."/>
            <person name="Hattori M."/>
            <person name="Murai T."/>
            <person name="Xavier J.R."/>
            <person name="Hirose N."/>
            <person name="Honda K."/>
        </authorList>
    </citation>
    <scope>NUCLEOTIDE SEQUENCE</scope>
    <source>
        <strain evidence="14">CE91-St55</strain>
    </source>
</reference>
<evidence type="ECO:0000256" key="3">
    <source>
        <dbReference type="ARBA" id="ARBA00022490"/>
    </source>
</evidence>
<evidence type="ECO:0000256" key="4">
    <source>
        <dbReference type="ARBA" id="ARBA00022553"/>
    </source>
</evidence>
<keyword evidence="7 14" id="KW-0238">DNA-binding</keyword>
<dbReference type="Gene3D" id="1.10.10.60">
    <property type="entry name" value="Homeodomain-like"/>
    <property type="match status" value="2"/>
</dbReference>
<evidence type="ECO:0000256" key="11">
    <source>
        <dbReference type="SAM" id="MobiDB-lite"/>
    </source>
</evidence>
<dbReference type="Pfam" id="PF12833">
    <property type="entry name" value="HTH_18"/>
    <property type="match status" value="1"/>
</dbReference>
<dbReference type="InterPro" id="IPR051552">
    <property type="entry name" value="HptR"/>
</dbReference>
<keyword evidence="5" id="KW-0902">Two-component regulatory system</keyword>
<evidence type="ECO:0000313" key="15">
    <source>
        <dbReference type="EMBL" id="MUB61799.1"/>
    </source>
</evidence>
<dbReference type="PANTHER" id="PTHR42713">
    <property type="entry name" value="HISTIDINE KINASE-RELATED"/>
    <property type="match status" value="1"/>
</dbReference>
<feature type="domain" description="HTH araC/xylS-type" evidence="12">
    <location>
        <begin position="153"/>
        <end position="252"/>
    </location>
</feature>
<feature type="domain" description="Response regulatory" evidence="13">
    <location>
        <begin position="3"/>
        <end position="120"/>
    </location>
</feature>
<dbReference type="Proteomes" id="UP000434223">
    <property type="component" value="Unassembled WGS sequence"/>
</dbReference>
<evidence type="ECO:0000256" key="9">
    <source>
        <dbReference type="ARBA" id="ARBA00024867"/>
    </source>
</evidence>
<evidence type="ECO:0000259" key="12">
    <source>
        <dbReference type="PROSITE" id="PS01124"/>
    </source>
</evidence>
<dbReference type="SUPFAM" id="SSF52172">
    <property type="entry name" value="CheY-like"/>
    <property type="match status" value="1"/>
</dbReference>
<evidence type="ECO:0000313" key="14">
    <source>
        <dbReference type="EMBL" id="GKH03707.1"/>
    </source>
</evidence>
<evidence type="ECO:0000256" key="2">
    <source>
        <dbReference type="ARBA" id="ARBA00018672"/>
    </source>
</evidence>
<evidence type="ECO:0000256" key="7">
    <source>
        <dbReference type="ARBA" id="ARBA00023125"/>
    </source>
</evidence>
<dbReference type="PROSITE" id="PS00041">
    <property type="entry name" value="HTH_ARAC_FAMILY_1"/>
    <property type="match status" value="1"/>
</dbReference>
<dbReference type="CDD" id="cd17536">
    <property type="entry name" value="REC_YesN-like"/>
    <property type="match status" value="1"/>
</dbReference>
<comment type="subcellular location">
    <subcellularLocation>
        <location evidence="1">Cytoplasm</location>
    </subcellularLocation>
</comment>
<keyword evidence="6" id="KW-0805">Transcription regulation</keyword>
<protein>
    <recommendedName>
        <fullName evidence="2">Stage 0 sporulation protein A homolog</fullName>
    </recommendedName>
</protein>
<dbReference type="Proteomes" id="UP001055091">
    <property type="component" value="Unassembled WGS sequence"/>
</dbReference>
<dbReference type="PANTHER" id="PTHR42713:SF3">
    <property type="entry name" value="TRANSCRIPTIONAL REGULATORY PROTEIN HPTR"/>
    <property type="match status" value="1"/>
</dbReference>
<dbReference type="GO" id="GO:0003700">
    <property type="term" value="F:DNA-binding transcription factor activity"/>
    <property type="evidence" value="ECO:0007669"/>
    <property type="project" value="InterPro"/>
</dbReference>
<dbReference type="PROSITE" id="PS50110">
    <property type="entry name" value="RESPONSE_REGULATORY"/>
    <property type="match status" value="1"/>
</dbReference>
<reference evidence="15 16" key="1">
    <citation type="submission" date="2019-09" db="EMBL/GenBank/DDBJ databases">
        <title>Draft genome sequencing of Hungatella hathewayi 123Y-2.</title>
        <authorList>
            <person name="Lv Q."/>
            <person name="Li S."/>
        </authorList>
    </citation>
    <scope>NUCLEOTIDE SEQUENCE [LARGE SCALE GENOMIC DNA]</scope>
    <source>
        <strain evidence="15 16">123Y-2</strain>
    </source>
</reference>
<dbReference type="PROSITE" id="PS01124">
    <property type="entry name" value="HTH_ARAC_FAMILY_2"/>
    <property type="match status" value="1"/>
</dbReference>
<dbReference type="GO" id="GO:0043565">
    <property type="term" value="F:sequence-specific DNA binding"/>
    <property type="evidence" value="ECO:0007669"/>
    <property type="project" value="InterPro"/>
</dbReference>
<dbReference type="PRINTS" id="PR00032">
    <property type="entry name" value="HTHARAC"/>
</dbReference>
<dbReference type="Pfam" id="PF00072">
    <property type="entry name" value="Response_reg"/>
    <property type="match status" value="1"/>
</dbReference>
<dbReference type="InterPro" id="IPR018062">
    <property type="entry name" value="HTH_AraC-typ_CS"/>
</dbReference>
<dbReference type="Gene3D" id="3.40.50.2300">
    <property type="match status" value="1"/>
</dbReference>
<gene>
    <name evidence="14" type="primary">rr09_2</name>
    <name evidence="14" type="ORF">CE91St55_56880</name>
    <name evidence="15" type="ORF">GNE07_01710</name>
</gene>
<evidence type="ECO:0000256" key="5">
    <source>
        <dbReference type="ARBA" id="ARBA00023012"/>
    </source>
</evidence>
<feature type="modified residue" description="4-aspartylphosphate" evidence="10">
    <location>
        <position position="55"/>
    </location>
</feature>
<dbReference type="InterPro" id="IPR018060">
    <property type="entry name" value="HTH_AraC"/>
</dbReference>
<dbReference type="RefSeq" id="WP_022031202.1">
    <property type="nucleotide sequence ID" value="NZ_BQNJ01000002.1"/>
</dbReference>
<feature type="region of interest" description="Disordered" evidence="11">
    <location>
        <begin position="126"/>
        <end position="145"/>
    </location>
</feature>
<accession>A0A174KFT3</accession>
<dbReference type="AlphaFoldDB" id="A0A174KFT3"/>
<dbReference type="GO" id="GO:0000160">
    <property type="term" value="P:phosphorelay signal transduction system"/>
    <property type="evidence" value="ECO:0007669"/>
    <property type="project" value="UniProtKB-KW"/>
</dbReference>
<dbReference type="EMBL" id="BQNJ01000002">
    <property type="protein sequence ID" value="GKH03707.1"/>
    <property type="molecule type" value="Genomic_DNA"/>
</dbReference>
<dbReference type="EMBL" id="WNME01000001">
    <property type="protein sequence ID" value="MUB61799.1"/>
    <property type="molecule type" value="Genomic_DNA"/>
</dbReference>
<comment type="caution">
    <text evidence="14">The sequence shown here is derived from an EMBL/GenBank/DDBJ whole genome shotgun (WGS) entry which is preliminary data.</text>
</comment>
<evidence type="ECO:0000256" key="1">
    <source>
        <dbReference type="ARBA" id="ARBA00004496"/>
    </source>
</evidence>
<keyword evidence="4 10" id="KW-0597">Phosphoprotein</keyword>
<evidence type="ECO:0000256" key="8">
    <source>
        <dbReference type="ARBA" id="ARBA00023163"/>
    </source>
</evidence>
<dbReference type="GO" id="GO:0005737">
    <property type="term" value="C:cytoplasm"/>
    <property type="evidence" value="ECO:0007669"/>
    <property type="project" value="UniProtKB-SubCell"/>
</dbReference>
<sequence length="254" mass="28998">MLKVLVIDDEVFVRKGIVMETDWASLDCMVAGEAANGLEGLEACRKYNPDLIISDIRMPKMDGIEMLKILREEGNDVSVIFLTAYSEFEYARNALKLLAFDYLLKPFEDGELEDAVSRVRDKLVREREEKERREESKILSPGARTGDKSRYIKEAIAYITEHYNDSDLSVGTIAESLGISEGHLSHLFKKETDYTVMAYITRCRIREAMKLLTNCRYKVYEVGEMVGYRDITYFSSTFKKIAGVTPSEYQAANS</sequence>
<name>A0A174KFT3_9FIRM</name>
<dbReference type="SMART" id="SM00342">
    <property type="entry name" value="HTH_ARAC"/>
    <property type="match status" value="1"/>
</dbReference>
<comment type="function">
    <text evidence="9">May play the central regulatory role in sporulation. It may be an element of the effector pathway responsible for the activation of sporulation genes in response to nutritional stress. Spo0A may act in concert with spo0H (a sigma factor) to control the expression of some genes that are critical to the sporulation process.</text>
</comment>
<evidence type="ECO:0000256" key="6">
    <source>
        <dbReference type="ARBA" id="ARBA00023015"/>
    </source>
</evidence>
<keyword evidence="3" id="KW-0963">Cytoplasm</keyword>
<evidence type="ECO:0000313" key="16">
    <source>
        <dbReference type="Proteomes" id="UP000434223"/>
    </source>
</evidence>
<feature type="compositionally biased region" description="Basic and acidic residues" evidence="11">
    <location>
        <begin position="126"/>
        <end position="137"/>
    </location>
</feature>
<proteinExistence type="predicted"/>
<evidence type="ECO:0000259" key="13">
    <source>
        <dbReference type="PROSITE" id="PS50110"/>
    </source>
</evidence>
<dbReference type="InterPro" id="IPR009057">
    <property type="entry name" value="Homeodomain-like_sf"/>
</dbReference>
<evidence type="ECO:0000313" key="17">
    <source>
        <dbReference type="Proteomes" id="UP001055091"/>
    </source>
</evidence>
<dbReference type="GeneID" id="93149614"/>
<keyword evidence="8" id="KW-0804">Transcription</keyword>
<dbReference type="SMART" id="SM00448">
    <property type="entry name" value="REC"/>
    <property type="match status" value="1"/>
</dbReference>
<evidence type="ECO:0000256" key="10">
    <source>
        <dbReference type="PROSITE-ProRule" id="PRU00169"/>
    </source>
</evidence>
<dbReference type="InterPro" id="IPR001789">
    <property type="entry name" value="Sig_transdc_resp-reg_receiver"/>
</dbReference>
<dbReference type="SUPFAM" id="SSF46689">
    <property type="entry name" value="Homeodomain-like"/>
    <property type="match status" value="2"/>
</dbReference>
<dbReference type="InterPro" id="IPR020449">
    <property type="entry name" value="Tscrpt_reg_AraC-type_HTH"/>
</dbReference>
<dbReference type="OrthoDB" id="324626at2"/>
<organism evidence="14 17">
    <name type="scientific">Hungatella hathewayi</name>
    <dbReference type="NCBI Taxonomy" id="154046"/>
    <lineage>
        <taxon>Bacteria</taxon>
        <taxon>Bacillati</taxon>
        <taxon>Bacillota</taxon>
        <taxon>Clostridia</taxon>
        <taxon>Lachnospirales</taxon>
        <taxon>Lachnospiraceae</taxon>
        <taxon>Hungatella</taxon>
    </lineage>
</organism>
<dbReference type="InterPro" id="IPR011006">
    <property type="entry name" value="CheY-like_superfamily"/>
</dbReference>